<protein>
    <submittedName>
        <fullName evidence="1">Uncharacterized protein</fullName>
    </submittedName>
</protein>
<name>A0A5J9T5Q7_9POAL</name>
<comment type="caution">
    <text evidence="1">The sequence shown here is derived from an EMBL/GenBank/DDBJ whole genome shotgun (WGS) entry which is preliminary data.</text>
</comment>
<accession>A0A5J9T5Q7</accession>
<sequence length="82" mass="9512">MGVAVPVAVSLRLPHVFRIQQRRQKMRWADLTLHLACTFPSSTHELKHDSNAQIDPPRKAFREALKMYLELLAPSPVFYKWA</sequence>
<evidence type="ECO:0000313" key="1">
    <source>
        <dbReference type="EMBL" id="TVU06298.1"/>
    </source>
</evidence>
<reference evidence="1 2" key="1">
    <citation type="journal article" date="2019" name="Sci. Rep.">
        <title>A high-quality genome of Eragrostis curvula grass provides insights into Poaceae evolution and supports new strategies to enhance forage quality.</title>
        <authorList>
            <person name="Carballo J."/>
            <person name="Santos B.A.C.M."/>
            <person name="Zappacosta D."/>
            <person name="Garbus I."/>
            <person name="Selva J.P."/>
            <person name="Gallo C.A."/>
            <person name="Diaz A."/>
            <person name="Albertini E."/>
            <person name="Caccamo M."/>
            <person name="Echenique V."/>
        </authorList>
    </citation>
    <scope>NUCLEOTIDE SEQUENCE [LARGE SCALE GENOMIC DNA]</scope>
    <source>
        <strain evidence="2">cv. Victoria</strain>
        <tissue evidence="1">Leaf</tissue>
    </source>
</reference>
<organism evidence="1 2">
    <name type="scientific">Eragrostis curvula</name>
    <name type="common">weeping love grass</name>
    <dbReference type="NCBI Taxonomy" id="38414"/>
    <lineage>
        <taxon>Eukaryota</taxon>
        <taxon>Viridiplantae</taxon>
        <taxon>Streptophyta</taxon>
        <taxon>Embryophyta</taxon>
        <taxon>Tracheophyta</taxon>
        <taxon>Spermatophyta</taxon>
        <taxon>Magnoliopsida</taxon>
        <taxon>Liliopsida</taxon>
        <taxon>Poales</taxon>
        <taxon>Poaceae</taxon>
        <taxon>PACMAD clade</taxon>
        <taxon>Chloridoideae</taxon>
        <taxon>Eragrostideae</taxon>
        <taxon>Eragrostidinae</taxon>
        <taxon>Eragrostis</taxon>
    </lineage>
</organism>
<keyword evidence="2" id="KW-1185">Reference proteome</keyword>
<dbReference type="Proteomes" id="UP000324897">
    <property type="component" value="Unassembled WGS sequence"/>
</dbReference>
<gene>
    <name evidence="1" type="ORF">EJB05_49503</name>
</gene>
<dbReference type="Gramene" id="TVU06298">
    <property type="protein sequence ID" value="TVU06298"/>
    <property type="gene ID" value="EJB05_49503"/>
</dbReference>
<dbReference type="EMBL" id="RWGY01000051">
    <property type="protein sequence ID" value="TVU06298.1"/>
    <property type="molecule type" value="Genomic_DNA"/>
</dbReference>
<proteinExistence type="predicted"/>
<dbReference type="AlphaFoldDB" id="A0A5J9T5Q7"/>
<evidence type="ECO:0000313" key="2">
    <source>
        <dbReference type="Proteomes" id="UP000324897"/>
    </source>
</evidence>